<evidence type="ECO:0000256" key="3">
    <source>
        <dbReference type="SAM" id="MobiDB-lite"/>
    </source>
</evidence>
<keyword evidence="7" id="KW-1185">Reference proteome</keyword>
<dbReference type="Pfam" id="PF02518">
    <property type="entry name" value="HATPase_c"/>
    <property type="match status" value="1"/>
</dbReference>
<dbReference type="EMBL" id="JAPQKT010000001">
    <property type="protein sequence ID" value="KAJ5241751.1"/>
    <property type="molecule type" value="Genomic_DNA"/>
</dbReference>
<feature type="region of interest" description="Disordered" evidence="3">
    <location>
        <begin position="489"/>
        <end position="514"/>
    </location>
</feature>
<dbReference type="CDD" id="cd17546">
    <property type="entry name" value="REC_hyHK_CKI1_RcsC-like"/>
    <property type="match status" value="1"/>
</dbReference>
<dbReference type="SMART" id="SM00387">
    <property type="entry name" value="HATPase_c"/>
    <property type="match status" value="1"/>
</dbReference>
<dbReference type="CDD" id="cd00082">
    <property type="entry name" value="HisKA"/>
    <property type="match status" value="1"/>
</dbReference>
<dbReference type="PRINTS" id="PR00344">
    <property type="entry name" value="BCTRLSENSOR"/>
</dbReference>
<dbReference type="SUPFAM" id="SSF47384">
    <property type="entry name" value="Homodimeric domain of signal transducing histidine kinase"/>
    <property type="match status" value="1"/>
</dbReference>
<evidence type="ECO:0000256" key="2">
    <source>
        <dbReference type="PROSITE-ProRule" id="PRU00169"/>
    </source>
</evidence>
<name>A0A9W9TUC8_PENCI</name>
<dbReference type="Gene3D" id="1.10.287.130">
    <property type="match status" value="1"/>
</dbReference>
<dbReference type="InterPro" id="IPR050956">
    <property type="entry name" value="2C_system_His_kinase"/>
</dbReference>
<evidence type="ECO:0000313" key="7">
    <source>
        <dbReference type="Proteomes" id="UP001147733"/>
    </source>
</evidence>
<dbReference type="Pfam" id="PF00072">
    <property type="entry name" value="Response_reg"/>
    <property type="match status" value="1"/>
</dbReference>
<dbReference type="InterPro" id="IPR003661">
    <property type="entry name" value="HisK_dim/P_dom"/>
</dbReference>
<comment type="caution">
    <text evidence="6">The sequence shown here is derived from an EMBL/GenBank/DDBJ whole genome shotgun (WGS) entry which is preliminary data.</text>
</comment>
<dbReference type="PANTHER" id="PTHR43719">
    <property type="entry name" value="TWO-COMPONENT HISTIDINE KINASE"/>
    <property type="match status" value="1"/>
</dbReference>
<dbReference type="GeneID" id="81378165"/>
<reference evidence="6" key="2">
    <citation type="journal article" date="2023" name="IMA Fungus">
        <title>Comparative genomic study of the Penicillium genus elucidates a diverse pangenome and 15 lateral gene transfer events.</title>
        <authorList>
            <person name="Petersen C."/>
            <person name="Sorensen T."/>
            <person name="Nielsen M.R."/>
            <person name="Sondergaard T.E."/>
            <person name="Sorensen J.L."/>
            <person name="Fitzpatrick D.A."/>
            <person name="Frisvad J.C."/>
            <person name="Nielsen K.L."/>
        </authorList>
    </citation>
    <scope>NUCLEOTIDE SEQUENCE</scope>
    <source>
        <strain evidence="6">IBT 23319</strain>
    </source>
</reference>
<feature type="modified residue" description="4-aspartylphosphate" evidence="2">
    <location>
        <position position="1148"/>
    </location>
</feature>
<organism evidence="6 7">
    <name type="scientific">Penicillium citrinum</name>
    <dbReference type="NCBI Taxonomy" id="5077"/>
    <lineage>
        <taxon>Eukaryota</taxon>
        <taxon>Fungi</taxon>
        <taxon>Dikarya</taxon>
        <taxon>Ascomycota</taxon>
        <taxon>Pezizomycotina</taxon>
        <taxon>Eurotiomycetes</taxon>
        <taxon>Eurotiomycetidae</taxon>
        <taxon>Eurotiales</taxon>
        <taxon>Aspergillaceae</taxon>
        <taxon>Penicillium</taxon>
    </lineage>
</organism>
<dbReference type="PROSITE" id="PS50110">
    <property type="entry name" value="RESPONSE_REGULATORY"/>
    <property type="match status" value="1"/>
</dbReference>
<dbReference type="InterPro" id="IPR036890">
    <property type="entry name" value="HATPase_C_sf"/>
</dbReference>
<dbReference type="Pfam" id="PF00512">
    <property type="entry name" value="HisKA"/>
    <property type="match status" value="1"/>
</dbReference>
<dbReference type="GO" id="GO:0000155">
    <property type="term" value="F:phosphorelay sensor kinase activity"/>
    <property type="evidence" value="ECO:0007669"/>
    <property type="project" value="InterPro"/>
</dbReference>
<dbReference type="Proteomes" id="UP001147733">
    <property type="component" value="Unassembled WGS sequence"/>
</dbReference>
<evidence type="ECO:0000256" key="1">
    <source>
        <dbReference type="ARBA" id="ARBA00022553"/>
    </source>
</evidence>
<dbReference type="InterPro" id="IPR004358">
    <property type="entry name" value="Sig_transdc_His_kin-like_C"/>
</dbReference>
<dbReference type="RefSeq" id="XP_056504755.1">
    <property type="nucleotide sequence ID" value="XM_056638998.1"/>
</dbReference>
<dbReference type="InterPro" id="IPR005467">
    <property type="entry name" value="His_kinase_dom"/>
</dbReference>
<dbReference type="InterPro" id="IPR003594">
    <property type="entry name" value="HATPase_dom"/>
</dbReference>
<dbReference type="SUPFAM" id="SSF52172">
    <property type="entry name" value="CheY-like"/>
    <property type="match status" value="1"/>
</dbReference>
<dbReference type="SMART" id="SM00448">
    <property type="entry name" value="REC"/>
    <property type="match status" value="1"/>
</dbReference>
<evidence type="ECO:0000259" key="4">
    <source>
        <dbReference type="PROSITE" id="PS50109"/>
    </source>
</evidence>
<dbReference type="SUPFAM" id="SSF55874">
    <property type="entry name" value="ATPase domain of HSP90 chaperone/DNA topoisomerase II/histidine kinase"/>
    <property type="match status" value="1"/>
</dbReference>
<sequence length="1234" mass="137380">MSRSPGPRETPHQHQQSSFSPSREREFFKYLPPYRLQTHGLQHVDQHTQLTGFVAHPSPDPVLTAFAQLGTLRLDAKRALISFFGQHEEHILAEATRTISLQNDTTDHNVGDEILLGACTVSYHRSFCKALWKSPNDQLLVVPDFLQEEEVEGLQISGFPDIRFLACSPIVSPKGIVIGAYTILDDKPHEPLAADLTRFLIDISKTVMDYLAVTRSRQQYLRSERMMVGLGSFLEGKGGLRNTWVNLNDDSPSEDQKDIFEGNSDESQQQMQFLDNDHQATTSNRCQRQMSVHRHNLNKFRNQDSPMNEEQQVLIEAGISARDFSKPSLRSTITASENKKSINQSPKESYTFQVKEAFSRSANIIRESLEVEAVVYFDANFGSQEAFLNTSKSDSEGSSVEIFSSSDDEFTDQNALPRSHLIRAEPAKDVGNAIVNPCRILGFSTSVGSSVNDYPVCDNKIALSETFLKHLLRHYPHGKIFNFGEDGSISSDETSGGTSRDLSQGSTRKKKTRQATLRQDAAALLHFAPNARSIIFSPLWDSNKERWYAGCLSWTRAPHRVLTPDDDLTFLSAFGNSLMVEIHRLGTLLADRSKMDLLSGMSHELRSPLHGIFGTVDILNDTDMDALQRGFMRTIISCASTLFGSITQLLQYAGINDVQQKPQLVKPQVPDGAGLEQGLQSVYVDEHSITRLDVVIEDAIESAFAGYSFADTFGSTPGSDCTFFNSPKGSVAIVLDIDNAESFKYSSPPGSWHVIFANIFGNALKFTREGYIYVGVKTAPAGFDDHTGQITSSSVILTVRDTGCGMEQEFLNNKLSAPFSQEDNMTPGNGLGFNITKRTVSSLGGLIRVMSHKGVGTEVVTTVTLDHISEQYDGHTPDSESFFVTTKGLLYAKSIGIFHSGSSDRDAALYSSLRKLCRDWFHMDTQVITPSESSIPRCDFYISLCESLDDVSSLVLSSLPSADKSLPPPVIIVCSTPRIAHSMSAVWQKMSADVFEFISQPCGPRKLAKVLETCLRRQQRRLDLVRDKGGIAEFRASATLPLTPNEFGGGTRFFKCKLQAMRNQRPGVTNVENSRASGWKLDSADKKVQHRQNFQNTVLLVDDNDINIRILVAYMRKLGYKYIVAPNGQEALDSFKKNHFEIAVILMDSMETNTKSYFGDISMPIMDGLESTRRIREFEKTLQSKERTFICALTGIAQADIEREAFKSGMDVFLTKPVRLDKLRPMIEDKLPSE</sequence>
<feature type="region of interest" description="Disordered" evidence="3">
    <location>
        <begin position="1"/>
        <end position="23"/>
    </location>
</feature>
<accession>A0A9W9TUC8</accession>
<dbReference type="PANTHER" id="PTHR43719:SF28">
    <property type="entry name" value="PEROXIDE STRESS-ACTIVATED HISTIDINE KINASE MAK1-RELATED"/>
    <property type="match status" value="1"/>
</dbReference>
<gene>
    <name evidence="6" type="ORF">N7469_000078</name>
</gene>
<keyword evidence="1 2" id="KW-0597">Phosphoprotein</keyword>
<dbReference type="AlphaFoldDB" id="A0A9W9TUC8"/>
<dbReference type="InterPro" id="IPR001789">
    <property type="entry name" value="Sig_transdc_resp-reg_receiver"/>
</dbReference>
<dbReference type="InterPro" id="IPR036097">
    <property type="entry name" value="HisK_dim/P_sf"/>
</dbReference>
<dbReference type="OrthoDB" id="303614at2759"/>
<evidence type="ECO:0000313" key="6">
    <source>
        <dbReference type="EMBL" id="KAJ5241751.1"/>
    </source>
</evidence>
<dbReference type="Gene3D" id="3.40.50.2300">
    <property type="match status" value="1"/>
</dbReference>
<reference evidence="6" key="1">
    <citation type="submission" date="2022-11" db="EMBL/GenBank/DDBJ databases">
        <authorList>
            <person name="Petersen C."/>
        </authorList>
    </citation>
    <scope>NUCLEOTIDE SEQUENCE</scope>
    <source>
        <strain evidence="6">IBT 23319</strain>
    </source>
</reference>
<feature type="domain" description="Histidine kinase" evidence="4">
    <location>
        <begin position="600"/>
        <end position="867"/>
    </location>
</feature>
<feature type="domain" description="Response regulatory" evidence="5">
    <location>
        <begin position="1097"/>
        <end position="1231"/>
    </location>
</feature>
<dbReference type="PROSITE" id="PS50109">
    <property type="entry name" value="HIS_KIN"/>
    <property type="match status" value="1"/>
</dbReference>
<dbReference type="InterPro" id="IPR011006">
    <property type="entry name" value="CheY-like_superfamily"/>
</dbReference>
<feature type="compositionally biased region" description="Polar residues" evidence="3">
    <location>
        <begin position="489"/>
        <end position="506"/>
    </location>
</feature>
<protein>
    <submittedName>
        <fullName evidence="6">Uncharacterized protein</fullName>
    </submittedName>
</protein>
<proteinExistence type="predicted"/>
<dbReference type="SMART" id="SM00388">
    <property type="entry name" value="HisKA"/>
    <property type="match status" value="1"/>
</dbReference>
<dbReference type="Gene3D" id="3.30.565.10">
    <property type="entry name" value="Histidine kinase-like ATPase, C-terminal domain"/>
    <property type="match status" value="1"/>
</dbReference>
<evidence type="ECO:0000259" key="5">
    <source>
        <dbReference type="PROSITE" id="PS50110"/>
    </source>
</evidence>
<dbReference type="SUPFAM" id="SSF55781">
    <property type="entry name" value="GAF domain-like"/>
    <property type="match status" value="1"/>
</dbReference>